<dbReference type="PATRIC" id="fig|1423770.3.peg.1127"/>
<evidence type="ECO:0000259" key="1">
    <source>
        <dbReference type="Pfam" id="PF13529"/>
    </source>
</evidence>
<dbReference type="EMBL" id="AZEZ01000091">
    <property type="protein sequence ID" value="KRL43270.1"/>
    <property type="molecule type" value="Genomic_DNA"/>
</dbReference>
<evidence type="ECO:0000313" key="2">
    <source>
        <dbReference type="EMBL" id="KRL43270.1"/>
    </source>
</evidence>
<name>A0A0R1QEN4_9LACO</name>
<dbReference type="PANTHER" id="PTHR37806:SF1">
    <property type="entry name" value="PEPTIDASE C39-LIKE DOMAIN-CONTAINING PROTEIN"/>
    <property type="match status" value="1"/>
</dbReference>
<evidence type="ECO:0000313" key="3">
    <source>
        <dbReference type="Proteomes" id="UP000050872"/>
    </source>
</evidence>
<reference evidence="2 3" key="1">
    <citation type="journal article" date="2015" name="Genome Announc.">
        <title>Expanding the biotechnology potential of lactobacilli through comparative genomics of 213 strains and associated genera.</title>
        <authorList>
            <person name="Sun Z."/>
            <person name="Harris H.M."/>
            <person name="McCann A."/>
            <person name="Guo C."/>
            <person name="Argimon S."/>
            <person name="Zhang W."/>
            <person name="Yang X."/>
            <person name="Jeffery I.B."/>
            <person name="Cooney J.C."/>
            <person name="Kagawa T.F."/>
            <person name="Liu W."/>
            <person name="Song Y."/>
            <person name="Salvetti E."/>
            <person name="Wrobel A."/>
            <person name="Rasinkangas P."/>
            <person name="Parkhill J."/>
            <person name="Rea M.C."/>
            <person name="O'Sullivan O."/>
            <person name="Ritari J."/>
            <person name="Douillard F.P."/>
            <person name="Paul Ross R."/>
            <person name="Yang R."/>
            <person name="Briner A.E."/>
            <person name="Felis G.E."/>
            <person name="de Vos W.M."/>
            <person name="Barrangou R."/>
            <person name="Klaenhammer T.R."/>
            <person name="Caufield P.W."/>
            <person name="Cui Y."/>
            <person name="Zhang H."/>
            <person name="O'Toole P.W."/>
        </authorList>
    </citation>
    <scope>NUCLEOTIDE SEQUENCE [LARGE SCALE GENOMIC DNA]</scope>
    <source>
        <strain evidence="2 3">DSM 14500</strain>
    </source>
</reference>
<dbReference type="PANTHER" id="PTHR37806">
    <property type="entry name" value="LMO0724 PROTEIN"/>
    <property type="match status" value="1"/>
</dbReference>
<sequence>MFSTNYVVKADAENVNATENISQNTVTTQDVQNTADQEGTVQNQVTDETDNADVTTNQTQDAQETSTQQVQSDQKVDGVYTVGNKGTVLYTGDGQRVMNRMLGPNSGWYTNALRTFADGSSYYHVSTTEYANSADGTFQSYVQPEQGTATVVYKSGSSVHSFSGYGNNAVYNGNDLPTGSNWKINNHALINGKDWYQIGSNTWLPQDYVVVNNGQYKDSAWITNVPLIAQRPELPNGCEITAVTMMLQYAGANVDKMTLAREMPRSSDPNYGYIGQPWDSTGITIFPSALMGLVEKYAGTAKDLTGQNFDAIKYQINLGHPVVTWNTLYGFPYHALTVTGYDKNFVYYNDCWTDQTLQMGIDQFIQNWNTQHRRAISY</sequence>
<dbReference type="Proteomes" id="UP000050872">
    <property type="component" value="Unassembled WGS sequence"/>
</dbReference>
<organism evidence="2 3">
    <name type="scientific">Companilactobacillus mindensis DSM 14500</name>
    <dbReference type="NCBI Taxonomy" id="1423770"/>
    <lineage>
        <taxon>Bacteria</taxon>
        <taxon>Bacillati</taxon>
        <taxon>Bacillota</taxon>
        <taxon>Bacilli</taxon>
        <taxon>Lactobacillales</taxon>
        <taxon>Lactobacillaceae</taxon>
        <taxon>Companilactobacillus</taxon>
    </lineage>
</organism>
<accession>A0A0R1QEN4</accession>
<proteinExistence type="predicted"/>
<dbReference type="Gene3D" id="3.90.70.10">
    <property type="entry name" value="Cysteine proteinases"/>
    <property type="match status" value="1"/>
</dbReference>
<comment type="caution">
    <text evidence="2">The sequence shown here is derived from an EMBL/GenBank/DDBJ whole genome shotgun (WGS) entry which is preliminary data.</text>
</comment>
<dbReference type="InterPro" id="IPR039564">
    <property type="entry name" value="Peptidase_C39-like"/>
</dbReference>
<gene>
    <name evidence="2" type="ORF">FD29_GL001094</name>
</gene>
<keyword evidence="3" id="KW-1185">Reference proteome</keyword>
<dbReference type="Pfam" id="PF13529">
    <property type="entry name" value="Peptidase_C39_2"/>
    <property type="match status" value="1"/>
</dbReference>
<protein>
    <submittedName>
        <fullName evidence="2">Secreted SH3 domain protein</fullName>
    </submittedName>
</protein>
<dbReference type="AlphaFoldDB" id="A0A0R1QEN4"/>
<dbReference type="STRING" id="1423770.FD29_GL001094"/>
<feature type="domain" description="Peptidase C39-like" evidence="1">
    <location>
        <begin position="224"/>
        <end position="352"/>
    </location>
</feature>